<evidence type="ECO:0000313" key="3">
    <source>
        <dbReference type="Proteomes" id="UP000636264"/>
    </source>
</evidence>
<gene>
    <name evidence="2" type="ORF">GCM10011385_04050</name>
</gene>
<keyword evidence="3" id="KW-1185">Reference proteome</keyword>
<dbReference type="AlphaFoldDB" id="A0A916RF09"/>
<name>A0A916RF09_9HYPH</name>
<reference evidence="2" key="1">
    <citation type="journal article" date="2014" name="Int. J. Syst. Evol. Microbiol.">
        <title>Complete genome sequence of Corynebacterium casei LMG S-19264T (=DSM 44701T), isolated from a smear-ripened cheese.</title>
        <authorList>
            <consortium name="US DOE Joint Genome Institute (JGI-PGF)"/>
            <person name="Walter F."/>
            <person name="Albersmeier A."/>
            <person name="Kalinowski J."/>
            <person name="Ruckert C."/>
        </authorList>
    </citation>
    <scope>NUCLEOTIDE SEQUENCE</scope>
    <source>
        <strain evidence="2">CGMCC 1.15320</strain>
    </source>
</reference>
<keyword evidence="1" id="KW-0472">Membrane</keyword>
<protein>
    <submittedName>
        <fullName evidence="2">Uncharacterized protein</fullName>
    </submittedName>
</protein>
<dbReference type="EMBL" id="BMIF01000001">
    <property type="protein sequence ID" value="GGA53735.1"/>
    <property type="molecule type" value="Genomic_DNA"/>
</dbReference>
<evidence type="ECO:0000256" key="1">
    <source>
        <dbReference type="SAM" id="Phobius"/>
    </source>
</evidence>
<evidence type="ECO:0000313" key="2">
    <source>
        <dbReference type="EMBL" id="GGA53735.1"/>
    </source>
</evidence>
<keyword evidence="1" id="KW-1133">Transmembrane helix</keyword>
<keyword evidence="1" id="KW-0812">Transmembrane</keyword>
<feature type="transmembrane region" description="Helical" evidence="1">
    <location>
        <begin position="25"/>
        <end position="43"/>
    </location>
</feature>
<dbReference type="Proteomes" id="UP000636264">
    <property type="component" value="Unassembled WGS sequence"/>
</dbReference>
<sequence>MQKTQLTDVVLAKIGSRPALPKARLAGIVILALLVFAGMRFYGHLAIEIIANRHSSSTAPIRISLDGHQLLVPKNLISDKHQRRGGEFAELDLYMRWPALSGFSYEHSVDFNTLNNIVLVSVRSYAAQLEQSRYLLLTEPGEIGPSGLELRPFTRGKGFDEEVLAVGHSRASDPDAAEYQETEPFVARCFRNEMAGALSAPCERHLPFVGNLVLVYRFPARLLKEWRVLDEKIGERAQGLLQDG</sequence>
<reference evidence="2" key="2">
    <citation type="submission" date="2020-09" db="EMBL/GenBank/DDBJ databases">
        <authorList>
            <person name="Sun Q."/>
            <person name="Zhou Y."/>
        </authorList>
    </citation>
    <scope>NUCLEOTIDE SEQUENCE</scope>
    <source>
        <strain evidence="2">CGMCC 1.15320</strain>
    </source>
</reference>
<accession>A0A916RF09</accession>
<proteinExistence type="predicted"/>
<organism evidence="2 3">
    <name type="scientific">Nitratireductor aestuarii</name>
    <dbReference type="NCBI Taxonomy" id="1735103"/>
    <lineage>
        <taxon>Bacteria</taxon>
        <taxon>Pseudomonadati</taxon>
        <taxon>Pseudomonadota</taxon>
        <taxon>Alphaproteobacteria</taxon>
        <taxon>Hyphomicrobiales</taxon>
        <taxon>Phyllobacteriaceae</taxon>
        <taxon>Nitratireductor</taxon>
    </lineage>
</organism>
<dbReference type="RefSeq" id="WP_188719256.1">
    <property type="nucleotide sequence ID" value="NZ_BMIF01000001.1"/>
</dbReference>
<comment type="caution">
    <text evidence="2">The sequence shown here is derived from an EMBL/GenBank/DDBJ whole genome shotgun (WGS) entry which is preliminary data.</text>
</comment>